<dbReference type="RefSeq" id="WP_161411386.1">
    <property type="nucleotide sequence ID" value="NZ_WTUZ01000040.1"/>
</dbReference>
<organism evidence="2 3">
    <name type="scientific">Paenibacillus silvestris</name>
    <dbReference type="NCBI Taxonomy" id="2606219"/>
    <lineage>
        <taxon>Bacteria</taxon>
        <taxon>Bacillati</taxon>
        <taxon>Bacillota</taxon>
        <taxon>Bacilli</taxon>
        <taxon>Bacillales</taxon>
        <taxon>Paenibacillaceae</taxon>
        <taxon>Paenibacillus</taxon>
    </lineage>
</organism>
<dbReference type="SUPFAM" id="SSF53850">
    <property type="entry name" value="Periplasmic binding protein-like II"/>
    <property type="match status" value="1"/>
</dbReference>
<proteinExistence type="predicted"/>
<dbReference type="Proteomes" id="UP000481087">
    <property type="component" value="Unassembled WGS sequence"/>
</dbReference>
<sequence length="435" mass="48103">MKNVSKGKALGMLMASVLLLSACSSGGGAPEAVKADAKASDGKKVQLQMWFWQGASFEKIIPEFNRTHPNIEIIPQIYKWEDSHKKLLTAMSAGSGAPDIAMIDISQLDQFLKYPDKFNDLNTFGAKELAKDYLDWKWKQSTVGEKQLGLPTDIGPMVLYYRQDLFQQAGLPSEPADVAAKIKTWDDFLAAGKTLKEKTGADILSNPNELFGAIRDQGDELYFDKDDQLIIEKNPQVKKALDYFKKARDMGIAGSYDQKNALQEYSAALNSGKIATYISAAWGRGHVETRAPDTKGKWRAAKIPEGTGNMGGSFLTIPKESKYAKEAYTAISWLISAPQQLEVFKLSGNFPSTPSVYGDKAFTETGYEFWGNQKLGVLYSEVAKDVKVQRKGPNYQTVADIIGDGMQAVAVDKTKDPDKEFWSLVEKAKTKLKNK</sequence>
<protein>
    <submittedName>
        <fullName evidence="2">Extracellular solute-binding protein</fullName>
    </submittedName>
</protein>
<dbReference type="PROSITE" id="PS51257">
    <property type="entry name" value="PROKAR_LIPOPROTEIN"/>
    <property type="match status" value="1"/>
</dbReference>
<dbReference type="PANTHER" id="PTHR43649:SF32">
    <property type="entry name" value="SUGAR BINDING SECRETED PROTEIN"/>
    <property type="match status" value="1"/>
</dbReference>
<dbReference type="AlphaFoldDB" id="A0A6L8VC46"/>
<feature type="chain" id="PRO_5038952068" evidence="1">
    <location>
        <begin position="29"/>
        <end position="435"/>
    </location>
</feature>
<dbReference type="Gene3D" id="3.40.190.10">
    <property type="entry name" value="Periplasmic binding protein-like II"/>
    <property type="match status" value="2"/>
</dbReference>
<evidence type="ECO:0000256" key="1">
    <source>
        <dbReference type="SAM" id="SignalP"/>
    </source>
</evidence>
<keyword evidence="1" id="KW-0732">Signal</keyword>
<accession>A0A6L8VC46</accession>
<dbReference type="PANTHER" id="PTHR43649">
    <property type="entry name" value="ARABINOSE-BINDING PROTEIN-RELATED"/>
    <property type="match status" value="1"/>
</dbReference>
<name>A0A6L8VC46_9BACL</name>
<gene>
    <name evidence="2" type="ORF">GQF01_32795</name>
</gene>
<reference evidence="2 3" key="1">
    <citation type="submission" date="2019-12" db="EMBL/GenBank/DDBJ databases">
        <title>Paenibacillus sp. nov. sp. isolated from soil.</title>
        <authorList>
            <person name="Kim J."/>
            <person name="Jeong S.E."/>
            <person name="Jung H.S."/>
            <person name="Jeon C.O."/>
        </authorList>
    </citation>
    <scope>NUCLEOTIDE SEQUENCE [LARGE SCALE GENOMIC DNA]</scope>
    <source>
        <strain evidence="2 3">5J-6</strain>
    </source>
</reference>
<dbReference type="EMBL" id="WTUZ01000040">
    <property type="protein sequence ID" value="MZQ86899.1"/>
    <property type="molecule type" value="Genomic_DNA"/>
</dbReference>
<dbReference type="Pfam" id="PF13416">
    <property type="entry name" value="SBP_bac_8"/>
    <property type="match status" value="1"/>
</dbReference>
<comment type="caution">
    <text evidence="2">The sequence shown here is derived from an EMBL/GenBank/DDBJ whole genome shotgun (WGS) entry which is preliminary data.</text>
</comment>
<feature type="signal peptide" evidence="1">
    <location>
        <begin position="1"/>
        <end position="28"/>
    </location>
</feature>
<evidence type="ECO:0000313" key="2">
    <source>
        <dbReference type="EMBL" id="MZQ86899.1"/>
    </source>
</evidence>
<dbReference type="InterPro" id="IPR050490">
    <property type="entry name" value="Bact_solute-bd_prot1"/>
</dbReference>
<keyword evidence="3" id="KW-1185">Reference proteome</keyword>
<dbReference type="InterPro" id="IPR006059">
    <property type="entry name" value="SBP"/>
</dbReference>
<evidence type="ECO:0000313" key="3">
    <source>
        <dbReference type="Proteomes" id="UP000481087"/>
    </source>
</evidence>